<keyword evidence="3" id="KW-0963">Cytoplasm</keyword>
<evidence type="ECO:0000256" key="6">
    <source>
        <dbReference type="ARBA" id="ARBA00022737"/>
    </source>
</evidence>
<dbReference type="Proteomes" id="UP001474421">
    <property type="component" value="Unassembled WGS sequence"/>
</dbReference>
<evidence type="ECO:0000256" key="7">
    <source>
        <dbReference type="ARBA" id="ARBA00023017"/>
    </source>
</evidence>
<protein>
    <submittedName>
        <fullName evidence="12">Dynein intermediate chain 2 axonemal</fullName>
    </submittedName>
</protein>
<keyword evidence="5" id="KW-0493">Microtubule</keyword>
<evidence type="ECO:0000256" key="2">
    <source>
        <dbReference type="ARBA" id="ARBA00011059"/>
    </source>
</evidence>
<evidence type="ECO:0000256" key="3">
    <source>
        <dbReference type="ARBA" id="ARBA00022490"/>
    </source>
</evidence>
<dbReference type="GO" id="GO:0003341">
    <property type="term" value="P:cilium movement"/>
    <property type="evidence" value="ECO:0007669"/>
    <property type="project" value="TreeGrafter"/>
</dbReference>
<dbReference type="GO" id="GO:0036158">
    <property type="term" value="P:outer dynein arm assembly"/>
    <property type="evidence" value="ECO:0007669"/>
    <property type="project" value="TreeGrafter"/>
</dbReference>
<dbReference type="GO" id="GO:0005874">
    <property type="term" value="C:microtubule"/>
    <property type="evidence" value="ECO:0007669"/>
    <property type="project" value="UniProtKB-KW"/>
</dbReference>
<keyword evidence="6" id="KW-0677">Repeat</keyword>
<keyword evidence="9" id="KW-0505">Motor protein</keyword>
<evidence type="ECO:0000256" key="1">
    <source>
        <dbReference type="ARBA" id="ARBA00004430"/>
    </source>
</evidence>
<comment type="subcellular location">
    <subcellularLocation>
        <location evidence="1">Cytoplasm</location>
        <location evidence="1">Cytoskeleton</location>
        <location evidence="1">Cilium axoneme</location>
    </subcellularLocation>
</comment>
<dbReference type="PANTHER" id="PTHR12442">
    <property type="entry name" value="DYNEIN INTERMEDIATE CHAIN"/>
    <property type="match status" value="1"/>
</dbReference>
<dbReference type="FunFam" id="2.130.10.10:FF:000371">
    <property type="entry name" value="dynein intermediate chain 2, axonemal"/>
    <property type="match status" value="1"/>
</dbReference>
<accession>A0AAW1BYV6</accession>
<keyword evidence="13" id="KW-1185">Reference proteome</keyword>
<keyword evidence="7" id="KW-0243">Dynein</keyword>
<dbReference type="PANTHER" id="PTHR12442:SF7">
    <property type="entry name" value="DYNEIN AXONEMAL INTERMEDIATE CHAIN 2"/>
    <property type="match status" value="1"/>
</dbReference>
<evidence type="ECO:0000313" key="13">
    <source>
        <dbReference type="Proteomes" id="UP001474421"/>
    </source>
</evidence>
<keyword evidence="8" id="KW-0969">Cilium</keyword>
<evidence type="ECO:0000256" key="4">
    <source>
        <dbReference type="ARBA" id="ARBA00022574"/>
    </source>
</evidence>
<evidence type="ECO:0000256" key="11">
    <source>
        <dbReference type="ARBA" id="ARBA00023273"/>
    </source>
</evidence>
<dbReference type="InterPro" id="IPR050687">
    <property type="entry name" value="Dynein_IC"/>
</dbReference>
<sequence length="631" mass="73075">MPTFKRGLMDPLLGDESKRYSPRWNWTVWEKSGVSSMEIVYVYLKKRSEFGRQCNFSDRAAEINVDIQPDPMLTTNFIERDPIDTGVQCAGDMSEHEVNTERFEMETRGINHLEGGWPKDVNPLEMEQTIRFRKKVEKDENYINVITQLGSLMDHCIKQNNAINIYEEYFEEEETAAVTEEAPSAKTINLFRDPNPIKRTATHLSWHPDRSRKLAVAYSNLEFQRSSKDMSYDSYIWDLEVPNKPDTVFQPASPLVCLEYNPKDSHILIGGCYNGQIAYWDTRKGSLPVELTTVELSHRDPVYNAIWLQSKTGTDCFSGSTDGQVLWWDIRKLSEPTEILVMDISRKGILENALGAISLEFEPTMPTKFMVGTEQGIVISCNRKAKTPAEKIVCTFSGHHGPIYSLSRNPFYPKNFLTVGDWTARIWSEESKESCIMWTKYHMAYLTDGCWSTTRPAVFFTTKMDGTLDVWDFLFKQNDPTLHLKVCDEPLFSLRLQDNGRFIGCGSKLGTVTLLEFSSGLCTLQRNEKNLASAMFERETKREKILEARHREMRLKEKTKLEGKDEEAKEEVEEEKPQEVLERVRKEFFDVIEGEVRRRERARAKLKVEQEREFEDDDTEIILPKVDLSYF</sequence>
<reference evidence="12 13" key="1">
    <citation type="journal article" date="2024" name="Proc. Natl. Acad. Sci. U.S.A.">
        <title>The genetic regulatory architecture and epigenomic basis for age-related changes in rattlesnake venom.</title>
        <authorList>
            <person name="Hogan M.P."/>
            <person name="Holding M.L."/>
            <person name="Nystrom G.S."/>
            <person name="Colston T.J."/>
            <person name="Bartlett D.A."/>
            <person name="Mason A.J."/>
            <person name="Ellsworth S.A."/>
            <person name="Rautsaw R.M."/>
            <person name="Lawrence K.C."/>
            <person name="Strickland J.L."/>
            <person name="He B."/>
            <person name="Fraser P."/>
            <person name="Margres M.J."/>
            <person name="Gilbert D.M."/>
            <person name="Gibbs H.L."/>
            <person name="Parkinson C.L."/>
            <person name="Rokyta D.R."/>
        </authorList>
    </citation>
    <scope>NUCLEOTIDE SEQUENCE [LARGE SCALE GENOMIC DNA]</scope>
    <source>
        <strain evidence="12">DRR0105</strain>
    </source>
</reference>
<evidence type="ECO:0000256" key="8">
    <source>
        <dbReference type="ARBA" id="ARBA00023069"/>
    </source>
</evidence>
<comment type="caution">
    <text evidence="12">The sequence shown here is derived from an EMBL/GenBank/DDBJ whole genome shotgun (WGS) entry which is preliminary data.</text>
</comment>
<proteinExistence type="inferred from homology"/>
<dbReference type="GO" id="GO:0045503">
    <property type="term" value="F:dynein light chain binding"/>
    <property type="evidence" value="ECO:0007669"/>
    <property type="project" value="TreeGrafter"/>
</dbReference>
<evidence type="ECO:0000256" key="9">
    <source>
        <dbReference type="ARBA" id="ARBA00023175"/>
    </source>
</evidence>
<dbReference type="AlphaFoldDB" id="A0AAW1BYV6"/>
<organism evidence="12 13">
    <name type="scientific">Crotalus adamanteus</name>
    <name type="common">Eastern diamondback rattlesnake</name>
    <dbReference type="NCBI Taxonomy" id="8729"/>
    <lineage>
        <taxon>Eukaryota</taxon>
        <taxon>Metazoa</taxon>
        <taxon>Chordata</taxon>
        <taxon>Craniata</taxon>
        <taxon>Vertebrata</taxon>
        <taxon>Euteleostomi</taxon>
        <taxon>Lepidosauria</taxon>
        <taxon>Squamata</taxon>
        <taxon>Bifurcata</taxon>
        <taxon>Unidentata</taxon>
        <taxon>Episquamata</taxon>
        <taxon>Toxicofera</taxon>
        <taxon>Serpentes</taxon>
        <taxon>Colubroidea</taxon>
        <taxon>Viperidae</taxon>
        <taxon>Crotalinae</taxon>
        <taxon>Crotalus</taxon>
    </lineage>
</organism>
<evidence type="ECO:0000256" key="5">
    <source>
        <dbReference type="ARBA" id="ARBA00022701"/>
    </source>
</evidence>
<dbReference type="GO" id="GO:0036157">
    <property type="term" value="C:outer dynein arm"/>
    <property type="evidence" value="ECO:0007669"/>
    <property type="project" value="TreeGrafter"/>
</dbReference>
<gene>
    <name evidence="12" type="ORF">NXF25_005812</name>
</gene>
<dbReference type="InterPro" id="IPR015943">
    <property type="entry name" value="WD40/YVTN_repeat-like_dom_sf"/>
</dbReference>
<dbReference type="EMBL" id="JAOTOJ010000002">
    <property type="protein sequence ID" value="KAK9407038.1"/>
    <property type="molecule type" value="Genomic_DNA"/>
</dbReference>
<dbReference type="GO" id="GO:0045504">
    <property type="term" value="F:dynein heavy chain binding"/>
    <property type="evidence" value="ECO:0007669"/>
    <property type="project" value="TreeGrafter"/>
</dbReference>
<name>A0AAW1BYV6_CROAD</name>
<dbReference type="InterPro" id="IPR036322">
    <property type="entry name" value="WD40_repeat_dom_sf"/>
</dbReference>
<dbReference type="Pfam" id="PF00400">
    <property type="entry name" value="WD40"/>
    <property type="match status" value="1"/>
</dbReference>
<comment type="similarity">
    <text evidence="2">Belongs to the dynein intermediate chain family.</text>
</comment>
<keyword evidence="11" id="KW-0966">Cell projection</keyword>
<evidence type="ECO:0000256" key="10">
    <source>
        <dbReference type="ARBA" id="ARBA00023212"/>
    </source>
</evidence>
<keyword evidence="4" id="KW-0853">WD repeat</keyword>
<dbReference type="FunFam" id="2.130.10.10:FF:001017">
    <property type="entry name" value="Dynein axonemal intermediate chain 2"/>
    <property type="match status" value="1"/>
</dbReference>
<keyword evidence="10" id="KW-0206">Cytoskeleton</keyword>
<dbReference type="SUPFAM" id="SSF50978">
    <property type="entry name" value="WD40 repeat-like"/>
    <property type="match status" value="1"/>
</dbReference>
<dbReference type="SMART" id="SM00320">
    <property type="entry name" value="WD40"/>
    <property type="match status" value="5"/>
</dbReference>
<evidence type="ECO:0000313" key="12">
    <source>
        <dbReference type="EMBL" id="KAK9407038.1"/>
    </source>
</evidence>
<dbReference type="Gene3D" id="2.130.10.10">
    <property type="entry name" value="YVTN repeat-like/Quinoprotein amine dehydrogenase"/>
    <property type="match status" value="2"/>
</dbReference>
<dbReference type="InterPro" id="IPR001680">
    <property type="entry name" value="WD40_rpt"/>
</dbReference>